<proteinExistence type="predicted"/>
<dbReference type="RefSeq" id="WP_083209922.1">
    <property type="nucleotide sequence ID" value="NZ_CP060286.1"/>
</dbReference>
<dbReference type="Gene3D" id="3.60.15.10">
    <property type="entry name" value="Ribonuclease Z/Hydroxyacylglutathione hydrolase-like"/>
    <property type="match status" value="1"/>
</dbReference>
<accession>A0A7G8TFF4</accession>
<dbReference type="EMBL" id="CP060286">
    <property type="protein sequence ID" value="QNK42345.1"/>
    <property type="molecule type" value="Genomic_DNA"/>
</dbReference>
<accession>A0A6N8HWK4</accession>
<gene>
    <name evidence="1" type="ORF">CAFE_04380</name>
    <name evidence="2" type="ORF">HCR03_09125</name>
</gene>
<dbReference type="EMBL" id="VWXL01000014">
    <property type="protein sequence ID" value="MVB09773.1"/>
    <property type="molecule type" value="Genomic_DNA"/>
</dbReference>
<dbReference type="PANTHER" id="PTHR42967">
    <property type="entry name" value="METAL DEPENDENT HYDROLASE"/>
    <property type="match status" value="1"/>
</dbReference>
<dbReference type="Proteomes" id="UP000469440">
    <property type="component" value="Unassembled WGS sequence"/>
</dbReference>
<organism evidence="1 3">
    <name type="scientific">Caproicibacter fermentans</name>
    <dbReference type="NCBI Taxonomy" id="2576756"/>
    <lineage>
        <taxon>Bacteria</taxon>
        <taxon>Bacillati</taxon>
        <taxon>Bacillota</taxon>
        <taxon>Clostridia</taxon>
        <taxon>Eubacteriales</taxon>
        <taxon>Acutalibacteraceae</taxon>
        <taxon>Caproicibacter</taxon>
    </lineage>
</organism>
<evidence type="ECO:0000313" key="1">
    <source>
        <dbReference type="EMBL" id="MVB09773.1"/>
    </source>
</evidence>
<evidence type="ECO:0000313" key="4">
    <source>
        <dbReference type="Proteomes" id="UP000515909"/>
    </source>
</evidence>
<dbReference type="Pfam" id="PF13483">
    <property type="entry name" value="Lactamase_B_3"/>
    <property type="match status" value="1"/>
</dbReference>
<reference evidence="1 3" key="1">
    <citation type="submission" date="2019-09" db="EMBL/GenBank/DDBJ databases">
        <title>Genome sequence of Clostridium sp. EA1.</title>
        <authorList>
            <person name="Poehlein A."/>
            <person name="Bengelsdorf F.R."/>
            <person name="Daniel R."/>
        </authorList>
    </citation>
    <scope>NUCLEOTIDE SEQUENCE [LARGE SCALE GENOMIC DNA]</scope>
    <source>
        <strain evidence="1 3">EA1</strain>
    </source>
</reference>
<keyword evidence="3" id="KW-1185">Reference proteome</keyword>
<reference evidence="2 4" key="2">
    <citation type="submission" date="2020-08" db="EMBL/GenBank/DDBJ databases">
        <title>The isolate Caproiciproducens sp. 7D4C2 produces n-caproate at mildly acidic conditions from hexoses: genome and rBOX comparison with related strains and chain-elongating bacteria.</title>
        <authorList>
            <person name="Esquivel-Elizondo S."/>
            <person name="Bagci C."/>
            <person name="Temovska M."/>
            <person name="Jeon B.S."/>
            <person name="Bessarab I."/>
            <person name="Williams R.B.H."/>
            <person name="Huson D.H."/>
            <person name="Angenent L.T."/>
        </authorList>
    </citation>
    <scope>NUCLEOTIDE SEQUENCE [LARGE SCALE GENOMIC DNA]</scope>
    <source>
        <strain evidence="2 4">7D4C2</strain>
    </source>
</reference>
<evidence type="ECO:0000313" key="3">
    <source>
        <dbReference type="Proteomes" id="UP000469440"/>
    </source>
</evidence>
<dbReference type="OrthoDB" id="36975at2"/>
<name>A0A6N8HWK4_9FIRM</name>
<dbReference type="GO" id="GO:0016787">
    <property type="term" value="F:hydrolase activity"/>
    <property type="evidence" value="ECO:0007669"/>
    <property type="project" value="UniProtKB-KW"/>
</dbReference>
<keyword evidence="2" id="KW-0378">Hydrolase</keyword>
<dbReference type="SUPFAM" id="SSF56281">
    <property type="entry name" value="Metallo-hydrolase/oxidoreductase"/>
    <property type="match status" value="1"/>
</dbReference>
<sequence>MSIEIRYLYHSGFSLETARHFLIFDYYLDTPKGCGLSKGVIDPEEIREKNVVVFSSHSHPDHYSPRVFSWRKTVKQIRYVVADEIRPPEDAVKIAPGQTVDLGDLTVHALESTDLGVAFLVRVDGLNLYHAGDLNWWHWDGEPEEDNEEMGRRFREQIDTLRGEKIDVAFLPVDPRQKENALLGLSYFMKTVGARAVVPMHSFGDTEFYDSLKTDPALKPWLNNILFYRSRGEILTID</sequence>
<dbReference type="PANTHER" id="PTHR42967:SF1">
    <property type="entry name" value="MBL FOLD METALLO-HYDROLASE"/>
    <property type="match status" value="1"/>
</dbReference>
<dbReference type="AlphaFoldDB" id="A0A6N8HWK4"/>
<dbReference type="Proteomes" id="UP000515909">
    <property type="component" value="Chromosome"/>
</dbReference>
<evidence type="ECO:0000313" key="2">
    <source>
        <dbReference type="EMBL" id="QNK42345.1"/>
    </source>
</evidence>
<dbReference type="KEGG" id="cfem:HCR03_09125"/>
<protein>
    <submittedName>
        <fullName evidence="2">MBL fold metallo-hydrolase</fullName>
    </submittedName>
</protein>
<dbReference type="InterPro" id="IPR036866">
    <property type="entry name" value="RibonucZ/Hydroxyglut_hydro"/>
</dbReference>